<accession>A0ABU6XDX3</accession>
<keyword evidence="3" id="KW-1185">Reference proteome</keyword>
<protein>
    <submittedName>
        <fullName evidence="2">Uncharacterized protein</fullName>
    </submittedName>
</protein>
<sequence>MKNTKLSLFLISIFPQISREESLIAVTETKERNPNPHPHVRRRFGQNNHLLNQKIAKKKDASSSRTNPRKESCVVNCNCCQTSCSHCRPSRRSSISHVIMKGRSQPNPKQTKRHWTSNEDAKLVKCLVELITTS</sequence>
<feature type="compositionally biased region" description="Basic and acidic residues" evidence="1">
    <location>
        <begin position="58"/>
        <end position="71"/>
    </location>
</feature>
<evidence type="ECO:0000313" key="2">
    <source>
        <dbReference type="EMBL" id="MED6196245.1"/>
    </source>
</evidence>
<organism evidence="2 3">
    <name type="scientific">Stylosanthes scabra</name>
    <dbReference type="NCBI Taxonomy" id="79078"/>
    <lineage>
        <taxon>Eukaryota</taxon>
        <taxon>Viridiplantae</taxon>
        <taxon>Streptophyta</taxon>
        <taxon>Embryophyta</taxon>
        <taxon>Tracheophyta</taxon>
        <taxon>Spermatophyta</taxon>
        <taxon>Magnoliopsida</taxon>
        <taxon>eudicotyledons</taxon>
        <taxon>Gunneridae</taxon>
        <taxon>Pentapetalae</taxon>
        <taxon>rosids</taxon>
        <taxon>fabids</taxon>
        <taxon>Fabales</taxon>
        <taxon>Fabaceae</taxon>
        <taxon>Papilionoideae</taxon>
        <taxon>50 kb inversion clade</taxon>
        <taxon>dalbergioids sensu lato</taxon>
        <taxon>Dalbergieae</taxon>
        <taxon>Pterocarpus clade</taxon>
        <taxon>Stylosanthes</taxon>
    </lineage>
</organism>
<dbReference type="Proteomes" id="UP001341840">
    <property type="component" value="Unassembled WGS sequence"/>
</dbReference>
<reference evidence="2 3" key="1">
    <citation type="journal article" date="2023" name="Plants (Basel)">
        <title>Bridging the Gap: Combining Genomics and Transcriptomics Approaches to Understand Stylosanthes scabra, an Orphan Legume from the Brazilian Caatinga.</title>
        <authorList>
            <person name="Ferreira-Neto J.R.C."/>
            <person name="da Silva M.D."/>
            <person name="Binneck E."/>
            <person name="de Melo N.F."/>
            <person name="da Silva R.H."/>
            <person name="de Melo A.L.T.M."/>
            <person name="Pandolfi V."/>
            <person name="Bustamante F.O."/>
            <person name="Brasileiro-Vidal A.C."/>
            <person name="Benko-Iseppon A.M."/>
        </authorList>
    </citation>
    <scope>NUCLEOTIDE SEQUENCE [LARGE SCALE GENOMIC DNA]</scope>
    <source>
        <tissue evidence="2">Leaves</tissue>
    </source>
</reference>
<evidence type="ECO:0000313" key="3">
    <source>
        <dbReference type="Proteomes" id="UP001341840"/>
    </source>
</evidence>
<evidence type="ECO:0000256" key="1">
    <source>
        <dbReference type="SAM" id="MobiDB-lite"/>
    </source>
</evidence>
<dbReference type="EMBL" id="JASCZI010211729">
    <property type="protein sequence ID" value="MED6196245.1"/>
    <property type="molecule type" value="Genomic_DNA"/>
</dbReference>
<proteinExistence type="predicted"/>
<name>A0ABU6XDX3_9FABA</name>
<comment type="caution">
    <text evidence="2">The sequence shown here is derived from an EMBL/GenBank/DDBJ whole genome shotgun (WGS) entry which is preliminary data.</text>
</comment>
<feature type="region of interest" description="Disordered" evidence="1">
    <location>
        <begin position="31"/>
        <end position="71"/>
    </location>
</feature>
<gene>
    <name evidence="2" type="ORF">PIB30_117731</name>
</gene>